<dbReference type="PROSITE" id="PS50005">
    <property type="entry name" value="TPR"/>
    <property type="match status" value="3"/>
</dbReference>
<proteinExistence type="predicted"/>
<sequence>MNSQSEDSLAVRAQACLDKGDIVQAGILFEELRSSEPNNADAWLMCGALLGESGSVNDAIAYLETAIQLKPTYPEAHLTMAHLKQADNKIEEAYDHAKLAVDLDASYDEAWVFLGAACIELSYFEEAECACREAISRWPENADAHLNLATALCYLGRHDEAEPMIRQAVNLSGGTLPSVDALLGRVLIGTGAYDEAEGHIKSALNIAPDDITLLINFANIKVGLHEYHEAVNLFRDITNREPESEDAWIGLGSAFQGLYKMKDAEKCYQKAYDLAPSSLPAAYNLALLMQSKGEFHTAINLVEEMLAQYPGQLDLIGCLASNFEQVGEYDRAINAIVQALKQSEKSIQIAKVYQKLCIKLEQCSEAEDYLKATLESVVMNPEERAMLHFCLGELYDKQETYDLAFEQYQYANQYKVENYEHSLYSKYVDEVISTYSTSAMSGFPQSKQQSSQPIFIVGMPRSGTSLVEKILSSHSAVYGAGELRNIIDLTENFTGFTNVHSTYPTGIEHLAQNDVDMMAGQYIDFITGISSGAERVTDKMPHNFQYIGLIKQLFPNAKIIHCVRDARDTCLSVYFQNFIGFHPYSNDLDDLARHHLDYQRLMQHWGKLEIPMLEVKYEDLIDDQTYWSKKLISYCDLEWEDDCMRFYEKGEQTRTASYDQVRQPIYTKSIARWKNYEKHLAPMLDVFSGNVIL</sequence>
<gene>
    <name evidence="2" type="ORF">MNBD_GAMMA05-607</name>
</gene>
<name>A0A3B0X7Z5_9ZZZZ</name>
<dbReference type="Gene3D" id="1.25.40.10">
    <property type="entry name" value="Tetratricopeptide repeat domain"/>
    <property type="match status" value="2"/>
</dbReference>
<dbReference type="SUPFAM" id="SSF48452">
    <property type="entry name" value="TPR-like"/>
    <property type="match status" value="3"/>
</dbReference>
<dbReference type="InterPro" id="IPR011990">
    <property type="entry name" value="TPR-like_helical_dom_sf"/>
</dbReference>
<dbReference type="SMART" id="SM00028">
    <property type="entry name" value="TPR"/>
    <property type="match status" value="10"/>
</dbReference>
<dbReference type="GO" id="GO:0008476">
    <property type="term" value="F:protein-tyrosine sulfotransferase activity"/>
    <property type="evidence" value="ECO:0007669"/>
    <property type="project" value="InterPro"/>
</dbReference>
<evidence type="ECO:0000313" key="2">
    <source>
        <dbReference type="EMBL" id="VAW52064.1"/>
    </source>
</evidence>
<dbReference type="Pfam" id="PF14559">
    <property type="entry name" value="TPR_19"/>
    <property type="match status" value="2"/>
</dbReference>
<dbReference type="SUPFAM" id="SSF52540">
    <property type="entry name" value="P-loop containing nucleoside triphosphate hydrolases"/>
    <property type="match status" value="1"/>
</dbReference>
<dbReference type="InterPro" id="IPR027417">
    <property type="entry name" value="P-loop_NTPase"/>
</dbReference>
<dbReference type="PANTHER" id="PTHR12788">
    <property type="entry name" value="PROTEIN-TYROSINE SULFOTRANSFERASE 2"/>
    <property type="match status" value="1"/>
</dbReference>
<keyword evidence="1" id="KW-0808">Transferase</keyword>
<protein>
    <submittedName>
        <fullName evidence="2">Uncharacterized protein</fullName>
    </submittedName>
</protein>
<dbReference type="InterPro" id="IPR026634">
    <property type="entry name" value="TPST-like"/>
</dbReference>
<accession>A0A3B0X7Z5</accession>
<organism evidence="2">
    <name type="scientific">hydrothermal vent metagenome</name>
    <dbReference type="NCBI Taxonomy" id="652676"/>
    <lineage>
        <taxon>unclassified sequences</taxon>
        <taxon>metagenomes</taxon>
        <taxon>ecological metagenomes</taxon>
    </lineage>
</organism>
<dbReference type="Gene3D" id="3.40.50.300">
    <property type="entry name" value="P-loop containing nucleotide triphosphate hydrolases"/>
    <property type="match status" value="1"/>
</dbReference>
<dbReference type="AlphaFoldDB" id="A0A3B0X7Z5"/>
<dbReference type="PANTHER" id="PTHR12788:SF10">
    <property type="entry name" value="PROTEIN-TYROSINE SULFOTRANSFERASE"/>
    <property type="match status" value="1"/>
</dbReference>
<dbReference type="GO" id="GO:0005794">
    <property type="term" value="C:Golgi apparatus"/>
    <property type="evidence" value="ECO:0007669"/>
    <property type="project" value="UniProtKB-ARBA"/>
</dbReference>
<evidence type="ECO:0000256" key="1">
    <source>
        <dbReference type="ARBA" id="ARBA00022679"/>
    </source>
</evidence>
<dbReference type="Pfam" id="PF13432">
    <property type="entry name" value="TPR_16"/>
    <property type="match status" value="1"/>
</dbReference>
<reference evidence="2" key="1">
    <citation type="submission" date="2018-06" db="EMBL/GenBank/DDBJ databases">
        <authorList>
            <person name="Zhirakovskaya E."/>
        </authorList>
    </citation>
    <scope>NUCLEOTIDE SEQUENCE</scope>
</reference>
<dbReference type="EMBL" id="UOFE01000024">
    <property type="protein sequence ID" value="VAW52064.1"/>
    <property type="molecule type" value="Genomic_DNA"/>
</dbReference>
<dbReference type="Pfam" id="PF13469">
    <property type="entry name" value="Sulfotransfer_3"/>
    <property type="match status" value="1"/>
</dbReference>
<dbReference type="InterPro" id="IPR019734">
    <property type="entry name" value="TPR_rpt"/>
</dbReference>